<gene>
    <name evidence="1" type="ORF">MONAX_5E030358</name>
</gene>
<dbReference type="Proteomes" id="UP000335636">
    <property type="component" value="Unassembled WGS sequence"/>
</dbReference>
<evidence type="ECO:0000313" key="1">
    <source>
        <dbReference type="EMBL" id="VTJ62981.1"/>
    </source>
</evidence>
<reference evidence="1" key="1">
    <citation type="submission" date="2019-04" db="EMBL/GenBank/DDBJ databases">
        <authorList>
            <person name="Alioto T."/>
            <person name="Alioto T."/>
        </authorList>
    </citation>
    <scope>NUCLEOTIDE SEQUENCE [LARGE SCALE GENOMIC DNA]</scope>
</reference>
<evidence type="ECO:0008006" key="3">
    <source>
        <dbReference type="Google" id="ProtNLM"/>
    </source>
</evidence>
<proteinExistence type="predicted"/>
<organism evidence="1 2">
    <name type="scientific">Marmota monax</name>
    <name type="common">Woodchuck</name>
    <dbReference type="NCBI Taxonomy" id="9995"/>
    <lineage>
        <taxon>Eukaryota</taxon>
        <taxon>Metazoa</taxon>
        <taxon>Chordata</taxon>
        <taxon>Craniata</taxon>
        <taxon>Vertebrata</taxon>
        <taxon>Euteleostomi</taxon>
        <taxon>Mammalia</taxon>
        <taxon>Eutheria</taxon>
        <taxon>Euarchontoglires</taxon>
        <taxon>Glires</taxon>
        <taxon>Rodentia</taxon>
        <taxon>Sciuromorpha</taxon>
        <taxon>Sciuridae</taxon>
        <taxon>Xerinae</taxon>
        <taxon>Marmotini</taxon>
        <taxon>Marmota</taxon>
    </lineage>
</organism>
<name>A0A5E4B1Q2_MARMO</name>
<accession>A0A5E4B1Q2</accession>
<evidence type="ECO:0000313" key="2">
    <source>
        <dbReference type="Proteomes" id="UP000335636"/>
    </source>
</evidence>
<comment type="caution">
    <text evidence="1">The sequence shown here is derived from an EMBL/GenBank/DDBJ whole genome shotgun (WGS) entry which is preliminary data.</text>
</comment>
<keyword evidence="2" id="KW-1185">Reference proteome</keyword>
<dbReference type="EMBL" id="CABDUW010000215">
    <property type="protein sequence ID" value="VTJ62981.1"/>
    <property type="molecule type" value="Genomic_DNA"/>
</dbReference>
<sequence length="114" mass="11951">MLRDRSLSVGRQGARAPVLRAELVRPPFSPVLLCAKGRCGRCKLQLFPKEATGLSVTPSHPFSAPSAGPASRLQVAASRTAPLAAVRGPCGVAQMLRVRDPGVIACIAHRMGSI</sequence>
<protein>
    <recommendedName>
        <fullName evidence="3">2Fe-2S ferredoxin-type domain-containing protein</fullName>
    </recommendedName>
</protein>
<dbReference type="AlphaFoldDB" id="A0A5E4B1Q2"/>